<keyword evidence="3" id="KW-0732">Signal</keyword>
<feature type="chain" id="PRO_5032369828" evidence="3">
    <location>
        <begin position="20"/>
        <end position="436"/>
    </location>
</feature>
<dbReference type="Gene3D" id="1.25.40.10">
    <property type="entry name" value="Tetratricopeptide repeat domain"/>
    <property type="match status" value="2"/>
</dbReference>
<name>A0A841K0I6_9BACT</name>
<dbReference type="AlphaFoldDB" id="A0A841K0I6"/>
<reference evidence="4 5" key="1">
    <citation type="submission" date="2020-08" db="EMBL/GenBank/DDBJ databases">
        <title>Genomic Encyclopedia of Type Strains, Phase IV (KMG-IV): sequencing the most valuable type-strain genomes for metagenomic binning, comparative biology and taxonomic classification.</title>
        <authorList>
            <person name="Goeker M."/>
        </authorList>
    </citation>
    <scope>NUCLEOTIDE SEQUENCE [LARGE SCALE GENOMIC DNA]</scope>
    <source>
        <strain evidence="4 5">DSM 103733</strain>
    </source>
</reference>
<keyword evidence="5" id="KW-1185">Reference proteome</keyword>
<dbReference type="SUPFAM" id="SSF48452">
    <property type="entry name" value="TPR-like"/>
    <property type="match status" value="2"/>
</dbReference>
<dbReference type="InterPro" id="IPR019734">
    <property type="entry name" value="TPR_rpt"/>
</dbReference>
<protein>
    <submittedName>
        <fullName evidence="4">Tetratricopeptide (TPR) repeat protein</fullName>
    </submittedName>
</protein>
<comment type="caution">
    <text evidence="4">The sequence shown here is derived from an EMBL/GenBank/DDBJ whole genome shotgun (WGS) entry which is preliminary data.</text>
</comment>
<dbReference type="PANTHER" id="PTHR44216">
    <property type="entry name" value="PROTEIN O-MANNOSYL-TRANSFERASE TMTC2"/>
    <property type="match status" value="1"/>
</dbReference>
<feature type="region of interest" description="Disordered" evidence="2">
    <location>
        <begin position="22"/>
        <end position="52"/>
    </location>
</feature>
<evidence type="ECO:0000256" key="1">
    <source>
        <dbReference type="PROSITE-ProRule" id="PRU00339"/>
    </source>
</evidence>
<dbReference type="EMBL" id="JACHEK010000013">
    <property type="protein sequence ID" value="MBB6147283.1"/>
    <property type="molecule type" value="Genomic_DNA"/>
</dbReference>
<keyword evidence="1" id="KW-0802">TPR repeat</keyword>
<dbReference type="GO" id="GO:0035269">
    <property type="term" value="P:protein O-linked glycosylation via mannose"/>
    <property type="evidence" value="ECO:0007669"/>
    <property type="project" value="TreeGrafter"/>
</dbReference>
<evidence type="ECO:0000313" key="5">
    <source>
        <dbReference type="Proteomes" id="UP000538666"/>
    </source>
</evidence>
<dbReference type="Pfam" id="PF13429">
    <property type="entry name" value="TPR_15"/>
    <property type="match status" value="1"/>
</dbReference>
<dbReference type="InterPro" id="IPR052384">
    <property type="entry name" value="TMTC_O-mannosyltransferase"/>
</dbReference>
<evidence type="ECO:0000256" key="3">
    <source>
        <dbReference type="SAM" id="SignalP"/>
    </source>
</evidence>
<dbReference type="InterPro" id="IPR011990">
    <property type="entry name" value="TPR-like_helical_dom_sf"/>
</dbReference>
<dbReference type="SMART" id="SM00028">
    <property type="entry name" value="TPR"/>
    <property type="match status" value="6"/>
</dbReference>
<proteinExistence type="predicted"/>
<dbReference type="PANTHER" id="PTHR44216:SF3">
    <property type="entry name" value="PROTEIN O-MANNOSYL-TRANSFERASE TMTC2"/>
    <property type="match status" value="1"/>
</dbReference>
<gene>
    <name evidence="4" type="ORF">HNQ77_005277</name>
</gene>
<dbReference type="PROSITE" id="PS50005">
    <property type="entry name" value="TPR"/>
    <property type="match status" value="1"/>
</dbReference>
<evidence type="ECO:0000313" key="4">
    <source>
        <dbReference type="EMBL" id="MBB6147283.1"/>
    </source>
</evidence>
<dbReference type="Proteomes" id="UP000538666">
    <property type="component" value="Unassembled WGS sequence"/>
</dbReference>
<dbReference type="GO" id="GO:0000030">
    <property type="term" value="F:mannosyltransferase activity"/>
    <property type="evidence" value="ECO:0007669"/>
    <property type="project" value="TreeGrafter"/>
</dbReference>
<feature type="repeat" description="TPR" evidence="1">
    <location>
        <begin position="318"/>
        <end position="351"/>
    </location>
</feature>
<dbReference type="RefSeq" id="WP_050060247.1">
    <property type="nucleotide sequence ID" value="NZ_JACHEK010000013.1"/>
</dbReference>
<sequence>MQQRLALIFVILLSPLALSAQSASMPPGTSDPEPAASPAFPKTSPLTEAEAAVDDKNFDKARGLLDSYLSAHASDARALFDRGYCDDAQGHSDAAIGFYRKAVAADSKQFESHLALGLLLAQQDSSDARAELEAATNLEPNPPNPAAKAQAYRTLAHMLRNFDADAAKADLLAALKLSPETPDDTLLTAEIAESEGDRDIAEQAYRRVLNSEPESSPAIAGLVHILIQDKKYTDAEPLVHSALLRDPDDPALNAQYAALLAAEGKSDEATATLEKLHLLQPKDRQISNMLADAYMQAENLEKADAVYADLLTVSPNDADLLSARGQVLIREQKYADALALFQHAVKINAQDADVWGGIAFAASKTGDSTLELDALAARSKIAAETPATYFMYATAHDKLHQSKQAVEYYRLFLSSALGKFPDEEWQAKQRLAVLAK</sequence>
<dbReference type="Pfam" id="PF13432">
    <property type="entry name" value="TPR_16"/>
    <property type="match status" value="1"/>
</dbReference>
<evidence type="ECO:0000256" key="2">
    <source>
        <dbReference type="SAM" id="MobiDB-lite"/>
    </source>
</evidence>
<organism evidence="4 5">
    <name type="scientific">Silvibacterium bohemicum</name>
    <dbReference type="NCBI Taxonomy" id="1577686"/>
    <lineage>
        <taxon>Bacteria</taxon>
        <taxon>Pseudomonadati</taxon>
        <taxon>Acidobacteriota</taxon>
        <taxon>Terriglobia</taxon>
        <taxon>Terriglobales</taxon>
        <taxon>Acidobacteriaceae</taxon>
        <taxon>Silvibacterium</taxon>
    </lineage>
</organism>
<accession>A0A841K0I6</accession>
<feature type="signal peptide" evidence="3">
    <location>
        <begin position="1"/>
        <end position="19"/>
    </location>
</feature>